<comment type="caution">
    <text evidence="2">The sequence shown here is derived from an EMBL/GenBank/DDBJ whole genome shotgun (WGS) entry which is preliminary data.</text>
</comment>
<evidence type="ECO:0000313" key="3">
    <source>
        <dbReference type="Proteomes" id="UP000712281"/>
    </source>
</evidence>
<dbReference type="AlphaFoldDB" id="A0A3N6R2T3"/>
<evidence type="ECO:0000256" key="1">
    <source>
        <dbReference type="SAM" id="MobiDB-lite"/>
    </source>
</evidence>
<sequence>MISPRERLLKASEKGSWTTKHPSSNSPKGGVGPDAPTNSPIRLVGSVQLAEWASWIRKAIQLAEQASWIGKVVQLAERVSLTDHAVQLACSASWIDQPTFFPSS</sequence>
<gene>
    <name evidence="2" type="ORF">F2Q68_00044028</name>
</gene>
<dbReference type="EMBL" id="QGKW02000276">
    <property type="protein sequence ID" value="KAF2607244.1"/>
    <property type="molecule type" value="Genomic_DNA"/>
</dbReference>
<evidence type="ECO:0000313" key="2">
    <source>
        <dbReference type="EMBL" id="KAF2607244.1"/>
    </source>
</evidence>
<accession>A0A3N6R2T3</accession>
<reference evidence="2" key="1">
    <citation type="submission" date="2019-12" db="EMBL/GenBank/DDBJ databases">
        <title>Genome sequencing and annotation of Brassica cretica.</title>
        <authorList>
            <person name="Studholme D.J."/>
            <person name="Sarris P.F."/>
        </authorList>
    </citation>
    <scope>NUCLEOTIDE SEQUENCE</scope>
    <source>
        <strain evidence="2">PFS-001/15</strain>
        <tissue evidence="2">Leaf</tissue>
    </source>
</reference>
<name>A0A3N6R2T3_BRACR</name>
<feature type="region of interest" description="Disordered" evidence="1">
    <location>
        <begin position="1"/>
        <end position="39"/>
    </location>
</feature>
<feature type="compositionally biased region" description="Basic and acidic residues" evidence="1">
    <location>
        <begin position="1"/>
        <end position="13"/>
    </location>
</feature>
<proteinExistence type="predicted"/>
<dbReference type="Proteomes" id="UP000712281">
    <property type="component" value="Unassembled WGS sequence"/>
</dbReference>
<organism evidence="2 3">
    <name type="scientific">Brassica cretica</name>
    <name type="common">Mustard</name>
    <dbReference type="NCBI Taxonomy" id="69181"/>
    <lineage>
        <taxon>Eukaryota</taxon>
        <taxon>Viridiplantae</taxon>
        <taxon>Streptophyta</taxon>
        <taxon>Embryophyta</taxon>
        <taxon>Tracheophyta</taxon>
        <taxon>Spermatophyta</taxon>
        <taxon>Magnoliopsida</taxon>
        <taxon>eudicotyledons</taxon>
        <taxon>Gunneridae</taxon>
        <taxon>Pentapetalae</taxon>
        <taxon>rosids</taxon>
        <taxon>malvids</taxon>
        <taxon>Brassicales</taxon>
        <taxon>Brassicaceae</taxon>
        <taxon>Brassiceae</taxon>
        <taxon>Brassica</taxon>
    </lineage>
</organism>
<protein>
    <submittedName>
        <fullName evidence="2">Uncharacterized protein</fullName>
    </submittedName>
</protein>
<feature type="compositionally biased region" description="Polar residues" evidence="1">
    <location>
        <begin position="15"/>
        <end position="27"/>
    </location>
</feature>